<evidence type="ECO:0000313" key="5">
    <source>
        <dbReference type="EMBL" id="KAB0794026.1"/>
    </source>
</evidence>
<organism evidence="5 6">
    <name type="scientific">Photinus pyralis</name>
    <name type="common">Common eastern firefly</name>
    <name type="synonym">Lampyris pyralis</name>
    <dbReference type="NCBI Taxonomy" id="7054"/>
    <lineage>
        <taxon>Eukaryota</taxon>
        <taxon>Metazoa</taxon>
        <taxon>Ecdysozoa</taxon>
        <taxon>Arthropoda</taxon>
        <taxon>Hexapoda</taxon>
        <taxon>Insecta</taxon>
        <taxon>Pterygota</taxon>
        <taxon>Neoptera</taxon>
        <taxon>Endopterygota</taxon>
        <taxon>Coleoptera</taxon>
        <taxon>Polyphaga</taxon>
        <taxon>Elateriformia</taxon>
        <taxon>Elateroidea</taxon>
        <taxon>Lampyridae</taxon>
        <taxon>Lampyrinae</taxon>
        <taxon>Photinus</taxon>
    </lineage>
</organism>
<dbReference type="InterPro" id="IPR036508">
    <property type="entry name" value="Chitin-bd_dom_sf"/>
</dbReference>
<accession>A0A5N4A9L8</accession>
<dbReference type="SMART" id="SM00192">
    <property type="entry name" value="LDLa"/>
    <property type="match status" value="1"/>
</dbReference>
<feature type="signal peptide" evidence="3">
    <location>
        <begin position="1"/>
        <end position="24"/>
    </location>
</feature>
<dbReference type="InterPro" id="IPR052740">
    <property type="entry name" value="CE4"/>
</dbReference>
<dbReference type="GO" id="GO:0016787">
    <property type="term" value="F:hydrolase activity"/>
    <property type="evidence" value="ECO:0007669"/>
    <property type="project" value="UniProtKB-ARBA"/>
</dbReference>
<keyword evidence="6" id="KW-1185">Reference proteome</keyword>
<sequence length="514" mass="59596">MASSWQELLRIALLHLTVLLPGYASPGEVRCLQNERFYRDPERPAHTVWTGQECSKYFLCLDGDVFEFRCSDGLLFDVIRQICDFKVNVDNCDITAEPRIPPPLLERANCTKGEQLGCADGTCLPQDYFCDGSIDCADGSDEQYCDPSTDPYEATLCNETTCTLPNCFCSIDGTTIPGRLHPSEVPQIITLTFNDAINSENWELYNRLFPANRRNPNGCPISATFYISHQFNNYYYTQNLWKRGHEISVHSITHRGPEDWWPYNATLEDWFDEMVGQANILNKFANIPLHELRGMRVPFLKVGSSRQFLMMKEFGFVYDSSMVAPFSHAPLWPYSLDHKIPHQCAESNQCPLRAYPGVWELVLNELSVNNRTCAFINSCSGNFTVESLYKTLMQNFKRHYFTNRAPFGLNFHSSWFQKPEHLIAFERFLDEMLTQPNVWFVTNWQALQWIQKPTPLKHLHNFPAWNCKDISDEICETPNVCKLNNRILQQERYLYTCSDCPNSYPWIRNEFGRE</sequence>
<evidence type="ECO:0000313" key="6">
    <source>
        <dbReference type="Proteomes" id="UP000327044"/>
    </source>
</evidence>
<feature type="chain" id="PRO_5024418940" description="Chitin-binding type-2 domain-containing protein" evidence="3">
    <location>
        <begin position="25"/>
        <end position="514"/>
    </location>
</feature>
<dbReference type="PANTHER" id="PTHR45985">
    <property type="match status" value="1"/>
</dbReference>
<dbReference type="InterPro" id="IPR002172">
    <property type="entry name" value="LDrepeatLR_classA_rpt"/>
</dbReference>
<comment type="caution">
    <text evidence="2">Lacks conserved residue(s) required for the propagation of feature annotation.</text>
</comment>
<dbReference type="EMBL" id="VVIM01000009">
    <property type="protein sequence ID" value="KAB0794026.1"/>
    <property type="molecule type" value="Genomic_DNA"/>
</dbReference>
<comment type="caution">
    <text evidence="5">The sequence shown here is derived from an EMBL/GenBank/DDBJ whole genome shotgun (WGS) entry which is preliminary data.</text>
</comment>
<dbReference type="PROSITE" id="PS01209">
    <property type="entry name" value="LDLRA_1"/>
    <property type="match status" value="1"/>
</dbReference>
<dbReference type="InterPro" id="IPR036055">
    <property type="entry name" value="LDL_receptor-like_sf"/>
</dbReference>
<dbReference type="CDD" id="cd00112">
    <property type="entry name" value="LDLa"/>
    <property type="match status" value="1"/>
</dbReference>
<dbReference type="InterPro" id="IPR011330">
    <property type="entry name" value="Glyco_hydro/deAcase_b/a-brl"/>
</dbReference>
<dbReference type="Gene3D" id="4.10.400.10">
    <property type="entry name" value="Low-density Lipoprotein Receptor"/>
    <property type="match status" value="1"/>
</dbReference>
<dbReference type="Gene3D" id="2.170.140.10">
    <property type="entry name" value="Chitin binding domain"/>
    <property type="match status" value="1"/>
</dbReference>
<evidence type="ECO:0000256" key="1">
    <source>
        <dbReference type="ARBA" id="ARBA00023157"/>
    </source>
</evidence>
<dbReference type="SUPFAM" id="SSF57625">
    <property type="entry name" value="Invertebrate chitin-binding proteins"/>
    <property type="match status" value="1"/>
</dbReference>
<keyword evidence="1 2" id="KW-1015">Disulfide bond</keyword>
<dbReference type="PANTHER" id="PTHR45985:SF5">
    <property type="entry name" value="CHITIN AND LDLR BINDING DEACETYLASE 3"/>
    <property type="match status" value="1"/>
</dbReference>
<dbReference type="OrthoDB" id="504708at2759"/>
<dbReference type="SUPFAM" id="SSF57424">
    <property type="entry name" value="LDL receptor-like module"/>
    <property type="match status" value="1"/>
</dbReference>
<feature type="disulfide bond" evidence="2">
    <location>
        <begin position="130"/>
        <end position="145"/>
    </location>
</feature>
<gene>
    <name evidence="5" type="ORF">PPYR_13646</name>
</gene>
<evidence type="ECO:0000259" key="4">
    <source>
        <dbReference type="PROSITE" id="PS50940"/>
    </source>
</evidence>
<dbReference type="GO" id="GO:0005975">
    <property type="term" value="P:carbohydrate metabolic process"/>
    <property type="evidence" value="ECO:0007669"/>
    <property type="project" value="InterPro"/>
</dbReference>
<dbReference type="Pfam" id="PF00057">
    <property type="entry name" value="Ldl_recept_a"/>
    <property type="match status" value="1"/>
</dbReference>
<evidence type="ECO:0000256" key="3">
    <source>
        <dbReference type="SAM" id="SignalP"/>
    </source>
</evidence>
<dbReference type="SUPFAM" id="SSF88713">
    <property type="entry name" value="Glycoside hydrolase/deacetylase"/>
    <property type="match status" value="1"/>
</dbReference>
<feature type="disulfide bond" evidence="2">
    <location>
        <begin position="118"/>
        <end position="136"/>
    </location>
</feature>
<feature type="domain" description="Chitin-binding type-2" evidence="4">
    <location>
        <begin position="28"/>
        <end position="94"/>
    </location>
</feature>
<proteinExistence type="predicted"/>
<dbReference type="PROSITE" id="PS50068">
    <property type="entry name" value="LDLRA_2"/>
    <property type="match status" value="1"/>
</dbReference>
<dbReference type="AlphaFoldDB" id="A0A5N4A9L8"/>
<dbReference type="PROSITE" id="PS50940">
    <property type="entry name" value="CHIT_BIND_II"/>
    <property type="match status" value="1"/>
</dbReference>
<evidence type="ECO:0000256" key="2">
    <source>
        <dbReference type="PROSITE-ProRule" id="PRU00124"/>
    </source>
</evidence>
<dbReference type="InterPro" id="IPR002557">
    <property type="entry name" value="Chitin-bd_dom"/>
</dbReference>
<dbReference type="Proteomes" id="UP000327044">
    <property type="component" value="Unassembled WGS sequence"/>
</dbReference>
<dbReference type="GO" id="GO:0005576">
    <property type="term" value="C:extracellular region"/>
    <property type="evidence" value="ECO:0007669"/>
    <property type="project" value="InterPro"/>
</dbReference>
<dbReference type="Gene3D" id="3.20.20.370">
    <property type="entry name" value="Glycoside hydrolase/deacetylase"/>
    <property type="match status" value="1"/>
</dbReference>
<protein>
    <recommendedName>
        <fullName evidence="4">Chitin-binding type-2 domain-containing protein</fullName>
    </recommendedName>
</protein>
<dbReference type="Pfam" id="PF01607">
    <property type="entry name" value="CBM_14"/>
    <property type="match status" value="1"/>
</dbReference>
<dbReference type="GO" id="GO:0008061">
    <property type="term" value="F:chitin binding"/>
    <property type="evidence" value="ECO:0007669"/>
    <property type="project" value="InterPro"/>
</dbReference>
<name>A0A5N4A9L8_PHOPY</name>
<keyword evidence="3" id="KW-0732">Signal</keyword>
<reference evidence="5 6" key="1">
    <citation type="journal article" date="2018" name="Elife">
        <title>Firefly genomes illuminate parallel origins of bioluminescence in beetles.</title>
        <authorList>
            <person name="Fallon T.R."/>
            <person name="Lower S.E."/>
            <person name="Chang C.H."/>
            <person name="Bessho-Uehara M."/>
            <person name="Martin G.J."/>
            <person name="Bewick A.J."/>
            <person name="Behringer M."/>
            <person name="Debat H.J."/>
            <person name="Wong I."/>
            <person name="Day J.C."/>
            <person name="Suvorov A."/>
            <person name="Silva C.J."/>
            <person name="Stanger-Hall K.F."/>
            <person name="Hall D.W."/>
            <person name="Schmitz R.J."/>
            <person name="Nelson D.R."/>
            <person name="Lewis S.M."/>
            <person name="Shigenobu S."/>
            <person name="Bybee S.M."/>
            <person name="Larracuente A.M."/>
            <person name="Oba Y."/>
            <person name="Weng J.K."/>
        </authorList>
    </citation>
    <scope>NUCLEOTIDE SEQUENCE [LARGE SCALE GENOMIC DNA]</scope>
    <source>
        <strain evidence="5">1611_PpyrPB1</strain>
        <tissue evidence="5">Whole body</tissue>
    </source>
</reference>
<dbReference type="InParanoid" id="A0A5N4A9L8"/>
<dbReference type="InterPro" id="IPR023415">
    <property type="entry name" value="LDLR_class-A_CS"/>
</dbReference>
<dbReference type="SMART" id="SM00494">
    <property type="entry name" value="ChtBD2"/>
    <property type="match status" value="1"/>
</dbReference>